<proteinExistence type="predicted"/>
<name>A0ABQ8PWT8_9AGAR</name>
<evidence type="ECO:0000313" key="2">
    <source>
        <dbReference type="Proteomes" id="UP001163828"/>
    </source>
</evidence>
<comment type="caution">
    <text evidence="1">The sequence shown here is derived from an EMBL/GenBank/DDBJ whole genome shotgun (WGS) entry which is preliminary data.</text>
</comment>
<sequence>LTLQSPFHYMIPATMIITQSQCFFSCTEFHSFVHTPSRKCAIHTLQYSIPRDLVSHIKCSVVHPMTLSDLAKPLSISVSYAHQKFQARMHSCSITITSQCLQELYVPMTLATQSSSQIAIPGLMHCQCPCLHLKSHPVFPFFVCRSAERLRPDMPSNTTFSVR</sequence>
<evidence type="ECO:0000313" key="1">
    <source>
        <dbReference type="EMBL" id="KAJ3990908.1"/>
    </source>
</evidence>
<protein>
    <submittedName>
        <fullName evidence="1">Uncharacterized protein</fullName>
    </submittedName>
</protein>
<organism evidence="1 2">
    <name type="scientific">Lentinula boryana</name>
    <dbReference type="NCBI Taxonomy" id="40481"/>
    <lineage>
        <taxon>Eukaryota</taxon>
        <taxon>Fungi</taxon>
        <taxon>Dikarya</taxon>
        <taxon>Basidiomycota</taxon>
        <taxon>Agaricomycotina</taxon>
        <taxon>Agaricomycetes</taxon>
        <taxon>Agaricomycetidae</taxon>
        <taxon>Agaricales</taxon>
        <taxon>Marasmiineae</taxon>
        <taxon>Omphalotaceae</taxon>
        <taxon>Lentinula</taxon>
    </lineage>
</organism>
<gene>
    <name evidence="1" type="ORF">F5050DRAFT_1582282</name>
</gene>
<dbReference type="EMBL" id="MU791335">
    <property type="protein sequence ID" value="KAJ3990908.1"/>
    <property type="molecule type" value="Genomic_DNA"/>
</dbReference>
<feature type="non-terminal residue" evidence="1">
    <location>
        <position position="1"/>
    </location>
</feature>
<accession>A0ABQ8PWT8</accession>
<reference evidence="1" key="1">
    <citation type="submission" date="2022-08" db="EMBL/GenBank/DDBJ databases">
        <authorList>
            <consortium name="DOE Joint Genome Institute"/>
            <person name="Min B."/>
            <person name="Riley R."/>
            <person name="Sierra-Patev S."/>
            <person name="Naranjo-Ortiz M."/>
            <person name="Looney B."/>
            <person name="Konkel Z."/>
            <person name="Slot J.C."/>
            <person name="Sakamoto Y."/>
            <person name="Steenwyk J.L."/>
            <person name="Rokas A."/>
            <person name="Carro J."/>
            <person name="Camarero S."/>
            <person name="Ferreira P."/>
            <person name="Molpeceres G."/>
            <person name="Ruiz-Duenas F.J."/>
            <person name="Serrano A."/>
            <person name="Henrissat B."/>
            <person name="Drula E."/>
            <person name="Hughes K.W."/>
            <person name="Mata J.L."/>
            <person name="Ishikawa N.K."/>
            <person name="Vargas-Isla R."/>
            <person name="Ushijima S."/>
            <person name="Smith C.A."/>
            <person name="Ahrendt S."/>
            <person name="Andreopoulos W."/>
            <person name="He G."/>
            <person name="Labutti K."/>
            <person name="Lipzen A."/>
            <person name="Ng V."/>
            <person name="Sandor L."/>
            <person name="Barry K."/>
            <person name="Martinez A.T."/>
            <person name="Xiao Y."/>
            <person name="Gibbons J.G."/>
            <person name="Terashima K."/>
            <person name="Hibbett D.S."/>
            <person name="Grigoriev I.V."/>
        </authorList>
    </citation>
    <scope>NUCLEOTIDE SEQUENCE</scope>
    <source>
        <strain evidence="1">TFB10827</strain>
    </source>
</reference>
<dbReference type="Proteomes" id="UP001163828">
    <property type="component" value="Unassembled WGS sequence"/>
</dbReference>
<keyword evidence="2" id="KW-1185">Reference proteome</keyword>